<dbReference type="AlphaFoldDB" id="A0A7X2HJB0"/>
<sequence length="63" mass="6505">MQEWPTASWPYIKARQLGGDVPPIAGTTAAQTLMVAAALPAVTAMTTLQALTRGLPQGVLSAL</sequence>
<dbReference type="EMBL" id="WJYN01000001">
    <property type="protein sequence ID" value="MRS97588.1"/>
    <property type="molecule type" value="Genomic_DNA"/>
</dbReference>
<gene>
    <name evidence="1" type="ORF">GJQ57_02850</name>
</gene>
<accession>A0A7X2HJB0</accession>
<protein>
    <submittedName>
        <fullName evidence="1">Uncharacterized protein</fullName>
    </submittedName>
</protein>
<dbReference type="RefSeq" id="WP_154205658.1">
    <property type="nucleotide sequence ID" value="NZ_WJYN01000001.1"/>
</dbReference>
<proteinExistence type="predicted"/>
<comment type="caution">
    <text evidence="1">The sequence shown here is derived from an EMBL/GenBank/DDBJ whole genome shotgun (WGS) entry which is preliminary data.</text>
</comment>
<reference evidence="1 2" key="1">
    <citation type="submission" date="2019-11" db="EMBL/GenBank/DDBJ databases">
        <title>Phenotypic characterization of an OXA-22 and OXA-60 co-producing Ralstonia pickettii clinical strain.</title>
        <authorList>
            <person name="He F."/>
        </authorList>
    </citation>
    <scope>NUCLEOTIDE SEQUENCE [LARGE SCALE GENOMIC DNA]</scope>
    <source>
        <strain evidence="1 2">PSLESD1</strain>
    </source>
</reference>
<evidence type="ECO:0000313" key="1">
    <source>
        <dbReference type="EMBL" id="MRS97588.1"/>
    </source>
</evidence>
<name>A0A7X2HJB0_RALPI</name>
<evidence type="ECO:0000313" key="2">
    <source>
        <dbReference type="Proteomes" id="UP000441032"/>
    </source>
</evidence>
<organism evidence="1 2">
    <name type="scientific">Ralstonia pickettii</name>
    <name type="common">Burkholderia pickettii</name>
    <dbReference type="NCBI Taxonomy" id="329"/>
    <lineage>
        <taxon>Bacteria</taxon>
        <taxon>Pseudomonadati</taxon>
        <taxon>Pseudomonadota</taxon>
        <taxon>Betaproteobacteria</taxon>
        <taxon>Burkholderiales</taxon>
        <taxon>Burkholderiaceae</taxon>
        <taxon>Ralstonia</taxon>
    </lineage>
</organism>
<dbReference type="Proteomes" id="UP000441032">
    <property type="component" value="Unassembled WGS sequence"/>
</dbReference>